<dbReference type="Proteomes" id="UP000249542">
    <property type="component" value="Unassembled WGS sequence"/>
</dbReference>
<evidence type="ECO:0000313" key="3">
    <source>
        <dbReference type="Proteomes" id="UP000249542"/>
    </source>
</evidence>
<protein>
    <submittedName>
        <fullName evidence="2">Uncharacterized protein</fullName>
    </submittedName>
</protein>
<keyword evidence="1" id="KW-0472">Membrane</keyword>
<evidence type="ECO:0000256" key="1">
    <source>
        <dbReference type="SAM" id="Phobius"/>
    </source>
</evidence>
<dbReference type="EMBL" id="QKYV01000002">
    <property type="protein sequence ID" value="PZW42632.1"/>
    <property type="molecule type" value="Genomic_DNA"/>
</dbReference>
<name>A0A2W7IAR8_9FLAO</name>
<proteinExistence type="predicted"/>
<dbReference type="RefSeq" id="WP_111540280.1">
    <property type="nucleotide sequence ID" value="NZ_QKYV01000002.1"/>
</dbReference>
<keyword evidence="1" id="KW-1133">Transmembrane helix</keyword>
<feature type="transmembrane region" description="Helical" evidence="1">
    <location>
        <begin position="24"/>
        <end position="46"/>
    </location>
</feature>
<dbReference type="AlphaFoldDB" id="A0A2W7IAR8"/>
<keyword evidence="1" id="KW-0812">Transmembrane</keyword>
<accession>A0A2W7IAR8</accession>
<sequence length="228" mass="25633">MKKIIVVISRWFKIGEDILIKKKVLIGSIASLLLIFTYLSDIISLITGEEDKESNDKIETTTVMNDYSRIVNDSSKNNNVIDASSTTINNNDLSTTNIYIDKTSKQKVIDNKVITYKLIGKNSQELKKKIESGSNIKITNNSDNSIEVTHTGEILILSEGIDSYIFTGGNIEVLINGTICNINNDYKIPKLRPNSKKAISNEIQKIINKIVNENIYIFSNRIIQCIKN</sequence>
<organism evidence="2 3">
    <name type="scientific">Mesonia algae</name>
    <dbReference type="NCBI Taxonomy" id="213248"/>
    <lineage>
        <taxon>Bacteria</taxon>
        <taxon>Pseudomonadati</taxon>
        <taxon>Bacteroidota</taxon>
        <taxon>Flavobacteriia</taxon>
        <taxon>Flavobacteriales</taxon>
        <taxon>Flavobacteriaceae</taxon>
        <taxon>Mesonia</taxon>
    </lineage>
</organism>
<reference evidence="2 3" key="1">
    <citation type="submission" date="2018-06" db="EMBL/GenBank/DDBJ databases">
        <title>Genomic Encyclopedia of Archaeal and Bacterial Type Strains, Phase II (KMG-II): from individual species to whole genera.</title>
        <authorList>
            <person name="Goeker M."/>
        </authorList>
    </citation>
    <scope>NUCLEOTIDE SEQUENCE [LARGE SCALE GENOMIC DNA]</scope>
    <source>
        <strain evidence="2 3">DSM 15361</strain>
    </source>
</reference>
<evidence type="ECO:0000313" key="2">
    <source>
        <dbReference type="EMBL" id="PZW42632.1"/>
    </source>
</evidence>
<comment type="caution">
    <text evidence="2">The sequence shown here is derived from an EMBL/GenBank/DDBJ whole genome shotgun (WGS) entry which is preliminary data.</text>
</comment>
<gene>
    <name evidence="2" type="ORF">LX95_00948</name>
</gene>
<keyword evidence="3" id="KW-1185">Reference proteome</keyword>